<dbReference type="Pfam" id="PF13459">
    <property type="entry name" value="Fer4_15"/>
    <property type="match status" value="1"/>
</dbReference>
<dbReference type="PANTHER" id="PTHR36923">
    <property type="entry name" value="FERREDOXIN"/>
    <property type="match status" value="1"/>
</dbReference>
<keyword evidence="5" id="KW-0408">Iron</keyword>
<keyword evidence="2" id="KW-0813">Transport</keyword>
<dbReference type="EMBL" id="AP022620">
    <property type="protein sequence ID" value="BBZ75472.1"/>
    <property type="molecule type" value="Genomic_DNA"/>
</dbReference>
<name>A0A6N4W603_9MYCO</name>
<evidence type="ECO:0000256" key="2">
    <source>
        <dbReference type="ARBA" id="ARBA00022448"/>
    </source>
</evidence>
<comment type="cofactor">
    <cofactor evidence="1">
        <name>[3Fe-4S] cluster</name>
        <dbReference type="ChEBI" id="CHEBI:21137"/>
    </cofactor>
</comment>
<dbReference type="Gene3D" id="3.30.70.20">
    <property type="match status" value="1"/>
</dbReference>
<protein>
    <submittedName>
        <fullName evidence="8">Ferredoxin</fullName>
    </submittedName>
</protein>
<dbReference type="SUPFAM" id="SSF54862">
    <property type="entry name" value="4Fe-4S ferredoxins"/>
    <property type="match status" value="1"/>
</dbReference>
<evidence type="ECO:0000256" key="6">
    <source>
        <dbReference type="ARBA" id="ARBA00023014"/>
    </source>
</evidence>
<keyword evidence="3" id="KW-0479">Metal-binding</keyword>
<proteinExistence type="predicted"/>
<dbReference type="RefSeq" id="WP_163803068.1">
    <property type="nucleotide sequence ID" value="NZ_AP022620.1"/>
</dbReference>
<dbReference type="InterPro" id="IPR051269">
    <property type="entry name" value="Fe-S_cluster_ET"/>
</dbReference>
<gene>
    <name evidence="8" type="ORF">MANY_08090</name>
</gene>
<evidence type="ECO:0000256" key="7">
    <source>
        <dbReference type="ARBA" id="ARBA00023291"/>
    </source>
</evidence>
<dbReference type="GO" id="GO:0046872">
    <property type="term" value="F:metal ion binding"/>
    <property type="evidence" value="ECO:0007669"/>
    <property type="project" value="UniProtKB-KW"/>
</dbReference>
<keyword evidence="6" id="KW-0411">Iron-sulfur</keyword>
<dbReference type="KEGG" id="many:MANY_08090"/>
<reference evidence="8 9" key="1">
    <citation type="journal article" date="2019" name="Emerg. Microbes Infect.">
        <title>Comprehensive subspecies identification of 175 nontuberculous mycobacteria species based on 7547 genomic profiles.</title>
        <authorList>
            <person name="Matsumoto Y."/>
            <person name="Kinjo T."/>
            <person name="Motooka D."/>
            <person name="Nabeya D."/>
            <person name="Jung N."/>
            <person name="Uechi K."/>
            <person name="Horii T."/>
            <person name="Iida T."/>
            <person name="Fujita J."/>
            <person name="Nakamura S."/>
        </authorList>
    </citation>
    <scope>NUCLEOTIDE SEQUENCE [LARGE SCALE GENOMIC DNA]</scope>
    <source>
        <strain evidence="8 9">JCM 30275</strain>
    </source>
</reference>
<dbReference type="PANTHER" id="PTHR36923:SF3">
    <property type="entry name" value="FERREDOXIN"/>
    <property type="match status" value="1"/>
</dbReference>
<organism evidence="8 9">
    <name type="scientific">Mycolicibacterium anyangense</name>
    <dbReference type="NCBI Taxonomy" id="1431246"/>
    <lineage>
        <taxon>Bacteria</taxon>
        <taxon>Bacillati</taxon>
        <taxon>Actinomycetota</taxon>
        <taxon>Actinomycetes</taxon>
        <taxon>Mycobacteriales</taxon>
        <taxon>Mycobacteriaceae</taxon>
        <taxon>Mycolicibacterium</taxon>
    </lineage>
</organism>
<keyword evidence="9" id="KW-1185">Reference proteome</keyword>
<evidence type="ECO:0000256" key="3">
    <source>
        <dbReference type="ARBA" id="ARBA00022723"/>
    </source>
</evidence>
<dbReference type="AlphaFoldDB" id="A0A6N4W603"/>
<evidence type="ECO:0000313" key="8">
    <source>
        <dbReference type="EMBL" id="BBZ75472.1"/>
    </source>
</evidence>
<evidence type="ECO:0000313" key="9">
    <source>
        <dbReference type="Proteomes" id="UP000467249"/>
    </source>
</evidence>
<keyword evidence="4" id="KW-0249">Electron transport</keyword>
<dbReference type="GO" id="GO:0051538">
    <property type="term" value="F:3 iron, 4 sulfur cluster binding"/>
    <property type="evidence" value="ECO:0007669"/>
    <property type="project" value="UniProtKB-KW"/>
</dbReference>
<evidence type="ECO:0000256" key="1">
    <source>
        <dbReference type="ARBA" id="ARBA00001927"/>
    </source>
</evidence>
<keyword evidence="7" id="KW-0003">3Fe-4S</keyword>
<sequence length="64" mass="6993">MKIRLDSSRCAGHALCNAISDELFPLDDSGYSILQDREVAPDDEELTRLGVEACPEGALVLEED</sequence>
<dbReference type="Proteomes" id="UP000467249">
    <property type="component" value="Chromosome"/>
</dbReference>
<evidence type="ECO:0000256" key="5">
    <source>
        <dbReference type="ARBA" id="ARBA00023004"/>
    </source>
</evidence>
<evidence type="ECO:0000256" key="4">
    <source>
        <dbReference type="ARBA" id="ARBA00022982"/>
    </source>
</evidence>
<accession>A0A6N4W603</accession>